<accession>V4SBE7</accession>
<evidence type="ECO:0000313" key="3">
    <source>
        <dbReference type="Proteomes" id="UP000030687"/>
    </source>
</evidence>
<dbReference type="GO" id="GO:0008922">
    <property type="term" value="F:long-chain fatty acid [acyl-carrier-protein] ligase activity"/>
    <property type="evidence" value="ECO:0007669"/>
    <property type="project" value="TreeGrafter"/>
</dbReference>
<dbReference type="Pfam" id="PF00501">
    <property type="entry name" value="AMP-binding"/>
    <property type="match status" value="1"/>
</dbReference>
<dbReference type="KEGG" id="cic:CICLE_v10004427mg"/>
<dbReference type="AlphaFoldDB" id="V4SBE7"/>
<dbReference type="EMBL" id="KI537036">
    <property type="protein sequence ID" value="ESR34276.1"/>
    <property type="molecule type" value="Genomic_DNA"/>
</dbReference>
<evidence type="ECO:0000313" key="2">
    <source>
        <dbReference type="EMBL" id="ESR34276.1"/>
    </source>
</evidence>
<feature type="domain" description="AMP-dependent synthetase/ligase" evidence="1">
    <location>
        <begin position="55"/>
        <end position="484"/>
    </location>
</feature>
<dbReference type="Gene3D" id="3.40.50.980">
    <property type="match status" value="1"/>
</dbReference>
<sequence>MACVSLASSSSLILSSLDYHRHGFRVFTRNCVDAVATRIRISRRNHRFRVFCESKLEQEILDFAEGLRVIGVKPEEKLSLFSDNSCRWLVADQGMLATGAINVVRGSRSSSEELLHIYNHSESVALAVENPEFFNRIAETLCSKAAMRFIILLWGKKSSVAPDIVEEIPVFSYDEIIDLGRESRKAFSDSNDARKHYKYETIGSDDIATYVYTSGTTGNPKGVMLTHKNLLHQIRSLYDIVPAENGDKFLSMLPPWHVYERACGYFIFSRGIELMYTAVRNLKDDLQRYQPHYMISVPLVYETLYSGIQKQIFTSSAARRVVARALIRISFAYTAFKRIYEGFCLTRNQKEPSYLVALIDWLWARIICAILWPLHLLAEKLVYKKIQSAIGISKAGVSGGGSLPMHIDLFYEAIGVKVQVGYGLTESSPVIAARRPTCNVLGSVGHPIKHTEIKIVDAETNEVLPAGSKGIVKVRGSQVMKGYFKNPSATKQALDEDGWLNTGDIGWIAPHHSRGRSRRCGGVLVLEGRAKDTIVLSTGENVEPLELEEAALRSSLIRQIVVIGQDQRRPGAIIVPDKEEVLMAAKRLSIVHAEASELSKEKTISLLYGELRKWTSKCSFQIGPILVVDEPFTIDSGLMTPTMKIRRDRVAAQFKEEIENLYK</sequence>
<organism evidence="2 3">
    <name type="scientific">Citrus clementina</name>
    <name type="common">Clementine</name>
    <name type="synonym">Citrus deliciosa x Citrus sinensis</name>
    <dbReference type="NCBI Taxonomy" id="85681"/>
    <lineage>
        <taxon>Eukaryota</taxon>
        <taxon>Viridiplantae</taxon>
        <taxon>Streptophyta</taxon>
        <taxon>Embryophyta</taxon>
        <taxon>Tracheophyta</taxon>
        <taxon>Spermatophyta</taxon>
        <taxon>Magnoliopsida</taxon>
        <taxon>eudicotyledons</taxon>
        <taxon>Gunneridae</taxon>
        <taxon>Pentapetalae</taxon>
        <taxon>rosids</taxon>
        <taxon>malvids</taxon>
        <taxon>Sapindales</taxon>
        <taxon>Rutaceae</taxon>
        <taxon>Aurantioideae</taxon>
        <taxon>Citrus</taxon>
    </lineage>
</organism>
<keyword evidence="3" id="KW-1185">Reference proteome</keyword>
<dbReference type="GO" id="GO:0030497">
    <property type="term" value="P:fatty acid elongation"/>
    <property type="evidence" value="ECO:0007669"/>
    <property type="project" value="TreeGrafter"/>
</dbReference>
<dbReference type="InterPro" id="IPR020845">
    <property type="entry name" value="AMP-binding_CS"/>
</dbReference>
<evidence type="ECO:0000259" key="1">
    <source>
        <dbReference type="Pfam" id="PF00501"/>
    </source>
</evidence>
<dbReference type="GO" id="GO:0009507">
    <property type="term" value="C:chloroplast"/>
    <property type="evidence" value="ECO:0007669"/>
    <property type="project" value="TreeGrafter"/>
</dbReference>
<dbReference type="SUPFAM" id="SSF56801">
    <property type="entry name" value="Acetyl-CoA synthetase-like"/>
    <property type="match status" value="1"/>
</dbReference>
<dbReference type="PROSITE" id="PS00455">
    <property type="entry name" value="AMP_BINDING"/>
    <property type="match status" value="1"/>
</dbReference>
<dbReference type="Gene3D" id="3.40.50.12780">
    <property type="entry name" value="N-terminal domain of ligase-like"/>
    <property type="match status" value="1"/>
</dbReference>
<gene>
    <name evidence="2" type="ORF">CICLE_v10004427mg</name>
</gene>
<dbReference type="PANTHER" id="PTHR43813">
    <property type="entry name" value="ACYL-ACTIVATING ENZYME 16, CHLOROPLASTIC-RELATED"/>
    <property type="match status" value="1"/>
</dbReference>
<dbReference type="Pfam" id="PF23562">
    <property type="entry name" value="AMP-binding_C_3"/>
    <property type="match status" value="1"/>
</dbReference>
<reference evidence="2 3" key="1">
    <citation type="submission" date="2013-10" db="EMBL/GenBank/DDBJ databases">
        <authorList>
            <consortium name="International Citrus Genome Consortium"/>
            <person name="Jenkins J."/>
            <person name="Schmutz J."/>
            <person name="Prochnik S."/>
            <person name="Rokhsar D."/>
            <person name="Gmitter F."/>
            <person name="Ollitrault P."/>
            <person name="Machado M."/>
            <person name="Talon M."/>
            <person name="Wincker P."/>
            <person name="Jaillon O."/>
            <person name="Morgante M."/>
        </authorList>
    </citation>
    <scope>NUCLEOTIDE SEQUENCE</scope>
    <source>
        <strain evidence="3">cv. Clemenules</strain>
    </source>
</reference>
<name>V4SBE7_CITCL</name>
<protein>
    <recommendedName>
        <fullName evidence="1">AMP-dependent synthetase/ligase domain-containing protein</fullName>
    </recommendedName>
</protein>
<dbReference type="Gene3D" id="3.30.300.30">
    <property type="match status" value="1"/>
</dbReference>
<dbReference type="InterPro" id="IPR000873">
    <property type="entry name" value="AMP-dep_synth/lig_dom"/>
</dbReference>
<dbReference type="InterPro" id="IPR042099">
    <property type="entry name" value="ANL_N_sf"/>
</dbReference>
<dbReference type="Gramene" id="ESR34276">
    <property type="protein sequence ID" value="ESR34276"/>
    <property type="gene ID" value="CICLE_v10004427mg"/>
</dbReference>
<dbReference type="Gene3D" id="2.30.38.10">
    <property type="entry name" value="Luciferase, Domain 3"/>
    <property type="match status" value="1"/>
</dbReference>
<dbReference type="Proteomes" id="UP000030687">
    <property type="component" value="Unassembled WGS sequence"/>
</dbReference>
<dbReference type="PANTHER" id="PTHR43813:SF1">
    <property type="entry name" value="ACYL-ACTIVATING ENZYME 16, CHLOROPLASTIC-RELATED"/>
    <property type="match status" value="1"/>
</dbReference>
<dbReference type="InterPro" id="IPR052987">
    <property type="entry name" value="Chloroplast_AMP-bd_Enzymes"/>
</dbReference>
<proteinExistence type="predicted"/>
<dbReference type="InterPro" id="IPR045851">
    <property type="entry name" value="AMP-bd_C_sf"/>
</dbReference>